<keyword evidence="3" id="KW-0862">Zinc</keyword>
<sequence length="244" mass="28386">MDYLFCNICVTKVTSFKEGYFITRCNHFVCNTCLNTSKNSKDDRIASNKCIICEKDNADYRKVDNNLPNDIKMKIVPGSRIIKKSGWNALMMSCEIQENKLRSMLKLYHSLDEQIMEAKAISSNFDAKFKDAKKNETKIRKLIEAKRKERKKLEESRKEKDIHKRMPLIDHSIRNTANTTVNFENLMFNSNFFDDAENSGLGNSQLDVEKNSLSFFNYLDKDKSINFKLENSVQLENSSTCFFD</sequence>
<dbReference type="PROSITE" id="PS50089">
    <property type="entry name" value="ZF_RING_2"/>
    <property type="match status" value="1"/>
</dbReference>
<dbReference type="SUPFAM" id="SSF57850">
    <property type="entry name" value="RING/U-box"/>
    <property type="match status" value="1"/>
</dbReference>
<evidence type="ECO:0000313" key="8">
    <source>
        <dbReference type="WBParaSite" id="PTRK_0000970400.1"/>
    </source>
</evidence>
<keyword evidence="1" id="KW-0479">Metal-binding</keyword>
<name>A0A0N4ZMD5_PARTI</name>
<dbReference type="WBParaSite" id="PTRK_0000970400.1">
    <property type="protein sequence ID" value="PTRK_0000970400.1"/>
    <property type="gene ID" value="PTRK_0000970400"/>
</dbReference>
<keyword evidence="7" id="KW-1185">Reference proteome</keyword>
<reference evidence="8" key="1">
    <citation type="submission" date="2017-02" db="UniProtKB">
        <authorList>
            <consortium name="WormBaseParasite"/>
        </authorList>
    </citation>
    <scope>IDENTIFICATION</scope>
</reference>
<evidence type="ECO:0000256" key="4">
    <source>
        <dbReference type="PROSITE-ProRule" id="PRU00175"/>
    </source>
</evidence>
<evidence type="ECO:0000313" key="7">
    <source>
        <dbReference type="Proteomes" id="UP000038045"/>
    </source>
</evidence>
<keyword evidence="2 4" id="KW-0863">Zinc-finger</keyword>
<accession>A0A0N4ZMD5</accession>
<evidence type="ECO:0000256" key="2">
    <source>
        <dbReference type="ARBA" id="ARBA00022771"/>
    </source>
</evidence>
<evidence type="ECO:0000256" key="5">
    <source>
        <dbReference type="SAM" id="Coils"/>
    </source>
</evidence>
<proteinExistence type="predicted"/>
<dbReference type="InterPro" id="IPR013083">
    <property type="entry name" value="Znf_RING/FYVE/PHD"/>
</dbReference>
<dbReference type="Proteomes" id="UP000038045">
    <property type="component" value="Unplaced"/>
</dbReference>
<dbReference type="Gene3D" id="3.30.40.10">
    <property type="entry name" value="Zinc/RING finger domain, C3HC4 (zinc finger)"/>
    <property type="match status" value="1"/>
</dbReference>
<evidence type="ECO:0000256" key="1">
    <source>
        <dbReference type="ARBA" id="ARBA00022723"/>
    </source>
</evidence>
<evidence type="ECO:0000256" key="3">
    <source>
        <dbReference type="ARBA" id="ARBA00022833"/>
    </source>
</evidence>
<dbReference type="InterPro" id="IPR017907">
    <property type="entry name" value="Znf_RING_CS"/>
</dbReference>
<keyword evidence="5" id="KW-0175">Coiled coil</keyword>
<protein>
    <submittedName>
        <fullName evidence="8">RING-type domain-containing protein</fullName>
    </submittedName>
</protein>
<dbReference type="InterPro" id="IPR001841">
    <property type="entry name" value="Znf_RING"/>
</dbReference>
<dbReference type="GO" id="GO:0008270">
    <property type="term" value="F:zinc ion binding"/>
    <property type="evidence" value="ECO:0007669"/>
    <property type="project" value="UniProtKB-KW"/>
</dbReference>
<organism evidence="7 8">
    <name type="scientific">Parastrongyloides trichosuri</name>
    <name type="common">Possum-specific nematode worm</name>
    <dbReference type="NCBI Taxonomy" id="131310"/>
    <lineage>
        <taxon>Eukaryota</taxon>
        <taxon>Metazoa</taxon>
        <taxon>Ecdysozoa</taxon>
        <taxon>Nematoda</taxon>
        <taxon>Chromadorea</taxon>
        <taxon>Rhabditida</taxon>
        <taxon>Tylenchina</taxon>
        <taxon>Panagrolaimomorpha</taxon>
        <taxon>Strongyloidoidea</taxon>
        <taxon>Strongyloididae</taxon>
        <taxon>Parastrongyloides</taxon>
    </lineage>
</organism>
<evidence type="ECO:0000259" key="6">
    <source>
        <dbReference type="PROSITE" id="PS50089"/>
    </source>
</evidence>
<feature type="coiled-coil region" evidence="5">
    <location>
        <begin position="139"/>
        <end position="166"/>
    </location>
</feature>
<dbReference type="Pfam" id="PF14634">
    <property type="entry name" value="zf-RING_5"/>
    <property type="match status" value="1"/>
</dbReference>
<feature type="domain" description="RING-type" evidence="6">
    <location>
        <begin position="6"/>
        <end position="54"/>
    </location>
</feature>
<dbReference type="PROSITE" id="PS00518">
    <property type="entry name" value="ZF_RING_1"/>
    <property type="match status" value="1"/>
</dbReference>
<dbReference type="AlphaFoldDB" id="A0A0N4ZMD5"/>